<keyword evidence="11" id="KW-1185">Reference proteome</keyword>
<feature type="chain" id="PRO_5028932517" description="Phosphatidylglycerol/phosphatidylinositol transfer protein" evidence="8">
    <location>
        <begin position="21"/>
        <end position="171"/>
    </location>
</feature>
<feature type="signal peptide" evidence="8">
    <location>
        <begin position="1"/>
        <end position="20"/>
    </location>
</feature>
<dbReference type="SUPFAM" id="SSF81296">
    <property type="entry name" value="E set domains"/>
    <property type="match status" value="1"/>
</dbReference>
<evidence type="ECO:0000313" key="11">
    <source>
        <dbReference type="Proteomes" id="UP000481288"/>
    </source>
</evidence>
<evidence type="ECO:0000256" key="4">
    <source>
        <dbReference type="ARBA" id="ARBA00016056"/>
    </source>
</evidence>
<name>A0A7D8UMB3_9HELO</name>
<dbReference type="CDD" id="cd00917">
    <property type="entry name" value="PG-PI_TP"/>
    <property type="match status" value="1"/>
</dbReference>
<dbReference type="Pfam" id="PF02221">
    <property type="entry name" value="E1_DerP2_DerF2"/>
    <property type="match status" value="1"/>
</dbReference>
<proteinExistence type="inferred from homology"/>
<gene>
    <name evidence="10" type="primary">NPC2</name>
    <name evidence="10" type="ORF">LCER1_G006899</name>
</gene>
<evidence type="ECO:0000256" key="3">
    <source>
        <dbReference type="ARBA" id="ARBA00011245"/>
    </source>
</evidence>
<keyword evidence="5" id="KW-0813">Transport</keyword>
<evidence type="ECO:0000256" key="8">
    <source>
        <dbReference type="SAM" id="SignalP"/>
    </source>
</evidence>
<comment type="function">
    <text evidence="1">Catalyzes the intermembrane transfer of phosphatidylglycerol and phosphatidylinositol.</text>
</comment>
<dbReference type="GO" id="GO:0032934">
    <property type="term" value="F:sterol binding"/>
    <property type="evidence" value="ECO:0007669"/>
    <property type="project" value="InterPro"/>
</dbReference>
<sequence>ITMKFSLAILSLFLSTLVASVDLSFLPGGQKVLDDKGEAVPGENPLTFCQADHGDDILELEHVNLTPNPPLKGNTLTIEAVGTVKEKIEAGAYVLLQVKYGLIRLVSTKADLCEQVSNVDMECPIEKGKAVITKDVELPNEIPPGTYTVFADAYTADDKKIVCLEATVRFD</sequence>
<evidence type="ECO:0000256" key="5">
    <source>
        <dbReference type="ARBA" id="ARBA00022448"/>
    </source>
</evidence>
<dbReference type="AlphaFoldDB" id="A0A7D8UMB3"/>
<keyword evidence="6 8" id="KW-0732">Signal</keyword>
<dbReference type="InterPro" id="IPR014756">
    <property type="entry name" value="Ig_E-set"/>
</dbReference>
<evidence type="ECO:0000259" key="9">
    <source>
        <dbReference type="SMART" id="SM00737"/>
    </source>
</evidence>
<dbReference type="FunFam" id="2.60.40.770:FF:000004">
    <property type="entry name" value="Phosphatidylglycerol/phosphatidylinositol transfer protein"/>
    <property type="match status" value="1"/>
</dbReference>
<dbReference type="SMART" id="SM00737">
    <property type="entry name" value="ML"/>
    <property type="match status" value="1"/>
</dbReference>
<evidence type="ECO:0000256" key="6">
    <source>
        <dbReference type="ARBA" id="ARBA00022729"/>
    </source>
</evidence>
<evidence type="ECO:0000313" key="10">
    <source>
        <dbReference type="EMBL" id="TVY52054.1"/>
    </source>
</evidence>
<comment type="similarity">
    <text evidence="2">Belongs to the NPC2 family.</text>
</comment>
<comment type="subunit">
    <text evidence="3">Monomer.</text>
</comment>
<evidence type="ECO:0000256" key="7">
    <source>
        <dbReference type="ARBA" id="ARBA00023055"/>
    </source>
</evidence>
<dbReference type="Gene3D" id="2.60.40.770">
    <property type="match status" value="1"/>
</dbReference>
<dbReference type="Proteomes" id="UP000481288">
    <property type="component" value="Unassembled WGS sequence"/>
</dbReference>
<comment type="caution">
    <text evidence="10">The sequence shown here is derived from an EMBL/GenBank/DDBJ whole genome shotgun (WGS) entry which is preliminary data.</text>
</comment>
<organism evidence="10 11">
    <name type="scientific">Lachnellula cervina</name>
    <dbReference type="NCBI Taxonomy" id="1316786"/>
    <lineage>
        <taxon>Eukaryota</taxon>
        <taxon>Fungi</taxon>
        <taxon>Dikarya</taxon>
        <taxon>Ascomycota</taxon>
        <taxon>Pezizomycotina</taxon>
        <taxon>Leotiomycetes</taxon>
        <taxon>Helotiales</taxon>
        <taxon>Lachnaceae</taxon>
        <taxon>Lachnellula</taxon>
    </lineage>
</organism>
<dbReference type="InterPro" id="IPR039670">
    <property type="entry name" value="NPC2-like"/>
</dbReference>
<dbReference type="PANTHER" id="PTHR11306:SF0">
    <property type="entry name" value="PHOSPHATIDYLGLYCEROL_PHOSPHATIDYLINOSITOL TRANSFER PROTEIN"/>
    <property type="match status" value="1"/>
</dbReference>
<feature type="domain" description="MD-2-related lipid-recognition" evidence="9">
    <location>
        <begin position="46"/>
        <end position="168"/>
    </location>
</feature>
<keyword evidence="7" id="KW-0445">Lipid transport</keyword>
<reference evidence="10 11" key="1">
    <citation type="submission" date="2018-05" db="EMBL/GenBank/DDBJ databases">
        <title>Whole genome sequencing for identification of molecular markers to develop diagnostic detection tools for the regulated plant pathogen Lachnellula willkommii.</title>
        <authorList>
            <person name="Giroux E."/>
            <person name="Bilodeau G."/>
        </authorList>
    </citation>
    <scope>NUCLEOTIDE SEQUENCE [LARGE SCALE GENOMIC DNA]</scope>
    <source>
        <strain evidence="10 11">CBS 625.97</strain>
    </source>
</reference>
<protein>
    <recommendedName>
        <fullName evidence="4">Phosphatidylglycerol/phosphatidylinositol transfer protein</fullName>
    </recommendedName>
</protein>
<dbReference type="InterPro" id="IPR033917">
    <property type="entry name" value="ML_PG-PI_TP"/>
</dbReference>
<dbReference type="OrthoDB" id="6409159at2759"/>
<dbReference type="PANTHER" id="PTHR11306">
    <property type="entry name" value="NIEMANN PICK TYPE C2 PROTEIN NPC2-RELATED"/>
    <property type="match status" value="1"/>
</dbReference>
<evidence type="ECO:0000256" key="2">
    <source>
        <dbReference type="ARBA" id="ARBA00006370"/>
    </source>
</evidence>
<feature type="non-terminal residue" evidence="10">
    <location>
        <position position="1"/>
    </location>
</feature>
<dbReference type="EMBL" id="QGMG01000682">
    <property type="protein sequence ID" value="TVY52054.1"/>
    <property type="molecule type" value="Genomic_DNA"/>
</dbReference>
<evidence type="ECO:0000256" key="1">
    <source>
        <dbReference type="ARBA" id="ARBA00002053"/>
    </source>
</evidence>
<dbReference type="InterPro" id="IPR003172">
    <property type="entry name" value="ML_dom"/>
</dbReference>
<dbReference type="GO" id="GO:0032366">
    <property type="term" value="P:intracellular sterol transport"/>
    <property type="evidence" value="ECO:0007669"/>
    <property type="project" value="InterPro"/>
</dbReference>
<accession>A0A7D8UMB3</accession>